<proteinExistence type="predicted"/>
<keyword evidence="2" id="KW-1185">Reference proteome</keyword>
<sequence>MGAFFEFFFGVAELNLEVGVESRHVGPFSKLGRPRQTTRIDYSGGKFSLEQLTPNQMGSSRTHTCCMKNSLRLSPLKLSS</sequence>
<gene>
    <name evidence="1" type="ORF">H5410_056654</name>
</gene>
<protein>
    <submittedName>
        <fullName evidence="1">Uncharacterized protein</fullName>
    </submittedName>
</protein>
<reference evidence="1 2" key="1">
    <citation type="submission" date="2020-09" db="EMBL/GenBank/DDBJ databases">
        <title>De no assembly of potato wild relative species, Solanum commersonii.</title>
        <authorList>
            <person name="Cho K."/>
        </authorList>
    </citation>
    <scope>NUCLEOTIDE SEQUENCE [LARGE SCALE GENOMIC DNA]</scope>
    <source>
        <strain evidence="1">LZ3.2</strain>
        <tissue evidence="1">Leaf</tissue>
    </source>
</reference>
<name>A0A9J5WNB0_SOLCO</name>
<dbReference type="Proteomes" id="UP000824120">
    <property type="component" value="Chromosome 11"/>
</dbReference>
<evidence type="ECO:0000313" key="2">
    <source>
        <dbReference type="Proteomes" id="UP000824120"/>
    </source>
</evidence>
<accession>A0A9J5WNB0</accession>
<organism evidence="1 2">
    <name type="scientific">Solanum commersonii</name>
    <name type="common">Commerson's wild potato</name>
    <name type="synonym">Commerson's nightshade</name>
    <dbReference type="NCBI Taxonomy" id="4109"/>
    <lineage>
        <taxon>Eukaryota</taxon>
        <taxon>Viridiplantae</taxon>
        <taxon>Streptophyta</taxon>
        <taxon>Embryophyta</taxon>
        <taxon>Tracheophyta</taxon>
        <taxon>Spermatophyta</taxon>
        <taxon>Magnoliopsida</taxon>
        <taxon>eudicotyledons</taxon>
        <taxon>Gunneridae</taxon>
        <taxon>Pentapetalae</taxon>
        <taxon>asterids</taxon>
        <taxon>lamiids</taxon>
        <taxon>Solanales</taxon>
        <taxon>Solanaceae</taxon>
        <taxon>Solanoideae</taxon>
        <taxon>Solaneae</taxon>
        <taxon>Solanum</taxon>
    </lineage>
</organism>
<dbReference type="EMBL" id="JACXVP010000011">
    <property type="protein sequence ID" value="KAG5576520.1"/>
    <property type="molecule type" value="Genomic_DNA"/>
</dbReference>
<evidence type="ECO:0000313" key="1">
    <source>
        <dbReference type="EMBL" id="KAG5576520.1"/>
    </source>
</evidence>
<dbReference type="AlphaFoldDB" id="A0A9J5WNB0"/>
<comment type="caution">
    <text evidence="1">The sequence shown here is derived from an EMBL/GenBank/DDBJ whole genome shotgun (WGS) entry which is preliminary data.</text>
</comment>